<gene>
    <name evidence="1" type="ORF">NEMVEDRAFT_v1g203601</name>
</gene>
<dbReference type="AlphaFoldDB" id="A7RXG9"/>
<dbReference type="HOGENOM" id="CLU_1311450_0_0_1"/>
<reference evidence="1 2" key="1">
    <citation type="journal article" date="2007" name="Science">
        <title>Sea anemone genome reveals ancestral eumetazoan gene repertoire and genomic organization.</title>
        <authorList>
            <person name="Putnam N.H."/>
            <person name="Srivastava M."/>
            <person name="Hellsten U."/>
            <person name="Dirks B."/>
            <person name="Chapman J."/>
            <person name="Salamov A."/>
            <person name="Terry A."/>
            <person name="Shapiro H."/>
            <person name="Lindquist E."/>
            <person name="Kapitonov V.V."/>
            <person name="Jurka J."/>
            <person name="Genikhovich G."/>
            <person name="Grigoriev I.V."/>
            <person name="Lucas S.M."/>
            <person name="Steele R.E."/>
            <person name="Finnerty J.R."/>
            <person name="Technau U."/>
            <person name="Martindale M.Q."/>
            <person name="Rokhsar D.S."/>
        </authorList>
    </citation>
    <scope>NUCLEOTIDE SEQUENCE [LARGE SCALE GENOMIC DNA]</scope>
    <source>
        <strain evidence="2">CH2 X CH6</strain>
    </source>
</reference>
<dbReference type="EMBL" id="DS469550">
    <property type="protein sequence ID" value="EDO43773.1"/>
    <property type="molecule type" value="Genomic_DNA"/>
</dbReference>
<name>A7RXG9_NEMVE</name>
<accession>A7RXG9</accession>
<dbReference type="InParanoid" id="A7RXG9"/>
<evidence type="ECO:0000313" key="2">
    <source>
        <dbReference type="Proteomes" id="UP000001593"/>
    </source>
</evidence>
<dbReference type="PhylomeDB" id="A7RXG9"/>
<evidence type="ECO:0000313" key="1">
    <source>
        <dbReference type="EMBL" id="EDO43773.1"/>
    </source>
</evidence>
<sequence>MNQIERNFKEAKRLKEERDQLAGEGGECQMKLENFLEQQVNDKSELKSCEREQHELLVDVHDMQKENDLKLLTAATRVKNNLENILPSLCGNPLLSALVKAEMKTCQAIQAELCSKHDVEADCSSLCDEREEENPMGSEQNCQKNDTIETIDKKLTTRLGGLTWDELHGQLDELEGKLEAVVDMEDFDEADRIQQEIDRLNELIKTIEST</sequence>
<dbReference type="Proteomes" id="UP000001593">
    <property type="component" value="Unassembled WGS sequence"/>
</dbReference>
<proteinExistence type="predicted"/>
<organism evidence="1 2">
    <name type="scientific">Nematostella vectensis</name>
    <name type="common">Starlet sea anemone</name>
    <dbReference type="NCBI Taxonomy" id="45351"/>
    <lineage>
        <taxon>Eukaryota</taxon>
        <taxon>Metazoa</taxon>
        <taxon>Cnidaria</taxon>
        <taxon>Anthozoa</taxon>
        <taxon>Hexacorallia</taxon>
        <taxon>Actiniaria</taxon>
        <taxon>Edwardsiidae</taxon>
        <taxon>Nematostella</taxon>
    </lineage>
</organism>
<protein>
    <recommendedName>
        <fullName evidence="3">UVR domain-containing protein</fullName>
    </recommendedName>
</protein>
<evidence type="ECO:0008006" key="3">
    <source>
        <dbReference type="Google" id="ProtNLM"/>
    </source>
</evidence>
<keyword evidence="2" id="KW-1185">Reference proteome</keyword>